<dbReference type="GO" id="GO:0008270">
    <property type="term" value="F:zinc ion binding"/>
    <property type="evidence" value="ECO:0007669"/>
    <property type="project" value="UniProtKB-KW"/>
</dbReference>
<name>A0AAE2BSA8_9LAMI</name>
<evidence type="ECO:0000256" key="6">
    <source>
        <dbReference type="ARBA" id="ARBA00023242"/>
    </source>
</evidence>
<dbReference type="SUPFAM" id="SSF53098">
    <property type="entry name" value="Ribonuclease H-like"/>
    <property type="match status" value="1"/>
</dbReference>
<dbReference type="Pfam" id="PF05699">
    <property type="entry name" value="Dimer_Tnp_hAT"/>
    <property type="match status" value="1"/>
</dbReference>
<dbReference type="InterPro" id="IPR008906">
    <property type="entry name" value="HATC_C_dom"/>
</dbReference>
<evidence type="ECO:0000256" key="4">
    <source>
        <dbReference type="ARBA" id="ARBA00022833"/>
    </source>
</evidence>
<proteinExistence type="predicted"/>
<evidence type="ECO:0000259" key="7">
    <source>
        <dbReference type="Pfam" id="PF05699"/>
    </source>
</evidence>
<evidence type="ECO:0000256" key="3">
    <source>
        <dbReference type="ARBA" id="ARBA00022771"/>
    </source>
</evidence>
<dbReference type="InterPro" id="IPR012337">
    <property type="entry name" value="RNaseH-like_sf"/>
</dbReference>
<evidence type="ECO:0000313" key="9">
    <source>
        <dbReference type="EMBL" id="KAK4395957.1"/>
    </source>
</evidence>
<sequence>MQTQLGFMPSIVDPASYPALQDGKFDMEAMKESLAHWIMMHEKSFSEVEEEGFNLFCRRGMPEWRGVSRTTARTYCINVYEAEKKKLKNLLQKVNKISLTTDCWKSKNQKMEYMVITGHWIDQNWQLQKRVLNFVHIPPPRRDIVEVIRDNVEYVRRSDARLLLFSEIVKQLNLPERKLVDDCRTRWNSTYEMLSTAIKFKDVFPRFAAKDPHYDDCPYIMKIGKRLKSLVKVLLDEKSLDNDGFIRDMVEMMKIKFDKYWGETNLLMSIAAVLDPRCKMKALEFCFPKLYSSEKVEREISFVRKSLHELYSEYALMYNDEGESHGQIQGGSSQGQSTSNVGISRGWSQYAAFLESVQSVEPQKSELDMYLEESCYSFKKDNKIEKEFDVLEWWRVNSVKFKILSFMARNILAIPITTVASKATFSAGSRVIDKYRASLTSETVQVLMCGGDWLKNALE</sequence>
<feature type="domain" description="hAT-like transposase RNase-H fold" evidence="8">
    <location>
        <begin position="231"/>
        <end position="314"/>
    </location>
</feature>
<dbReference type="AlphaFoldDB" id="A0AAE2BSA8"/>
<dbReference type="GO" id="GO:0003677">
    <property type="term" value="F:DNA binding"/>
    <property type="evidence" value="ECO:0007669"/>
    <property type="project" value="UniProtKB-KW"/>
</dbReference>
<keyword evidence="10" id="KW-1185">Reference proteome</keyword>
<gene>
    <name evidence="9" type="ORF">Sango_1750000</name>
</gene>
<comment type="caution">
    <text evidence="9">The sequence shown here is derived from an EMBL/GenBank/DDBJ whole genome shotgun (WGS) entry which is preliminary data.</text>
</comment>
<dbReference type="InterPro" id="IPR025525">
    <property type="entry name" value="hAT-like_transposase_RNase-H"/>
</dbReference>
<organism evidence="9 10">
    <name type="scientific">Sesamum angolense</name>
    <dbReference type="NCBI Taxonomy" id="2727404"/>
    <lineage>
        <taxon>Eukaryota</taxon>
        <taxon>Viridiplantae</taxon>
        <taxon>Streptophyta</taxon>
        <taxon>Embryophyta</taxon>
        <taxon>Tracheophyta</taxon>
        <taxon>Spermatophyta</taxon>
        <taxon>Magnoliopsida</taxon>
        <taxon>eudicotyledons</taxon>
        <taxon>Gunneridae</taxon>
        <taxon>Pentapetalae</taxon>
        <taxon>asterids</taxon>
        <taxon>lamiids</taxon>
        <taxon>Lamiales</taxon>
        <taxon>Pedaliaceae</taxon>
        <taxon>Sesamum</taxon>
    </lineage>
</organism>
<evidence type="ECO:0000259" key="8">
    <source>
        <dbReference type="Pfam" id="PF14372"/>
    </source>
</evidence>
<reference evidence="9" key="2">
    <citation type="journal article" date="2024" name="Plant">
        <title>Genomic evolution and insights into agronomic trait innovations of Sesamum species.</title>
        <authorList>
            <person name="Miao H."/>
            <person name="Wang L."/>
            <person name="Qu L."/>
            <person name="Liu H."/>
            <person name="Sun Y."/>
            <person name="Le M."/>
            <person name="Wang Q."/>
            <person name="Wei S."/>
            <person name="Zheng Y."/>
            <person name="Lin W."/>
            <person name="Duan Y."/>
            <person name="Cao H."/>
            <person name="Xiong S."/>
            <person name="Wang X."/>
            <person name="Wei L."/>
            <person name="Li C."/>
            <person name="Ma Q."/>
            <person name="Ju M."/>
            <person name="Zhao R."/>
            <person name="Li G."/>
            <person name="Mu C."/>
            <person name="Tian Q."/>
            <person name="Mei H."/>
            <person name="Zhang T."/>
            <person name="Gao T."/>
            <person name="Zhang H."/>
        </authorList>
    </citation>
    <scope>NUCLEOTIDE SEQUENCE</scope>
    <source>
        <strain evidence="9">K16</strain>
    </source>
</reference>
<dbReference type="GO" id="GO:0046983">
    <property type="term" value="F:protein dimerization activity"/>
    <property type="evidence" value="ECO:0007669"/>
    <property type="project" value="InterPro"/>
</dbReference>
<evidence type="ECO:0000256" key="5">
    <source>
        <dbReference type="ARBA" id="ARBA00023125"/>
    </source>
</evidence>
<protein>
    <submittedName>
        <fullName evidence="9">Zinc finger BED domain-containing protein RICESLEEPER 2</fullName>
    </submittedName>
</protein>
<evidence type="ECO:0000256" key="2">
    <source>
        <dbReference type="ARBA" id="ARBA00022723"/>
    </source>
</evidence>
<dbReference type="Proteomes" id="UP001289374">
    <property type="component" value="Unassembled WGS sequence"/>
</dbReference>
<accession>A0AAE2BSA8</accession>
<keyword evidence="2" id="KW-0479">Metal-binding</keyword>
<dbReference type="PANTHER" id="PTHR46481">
    <property type="entry name" value="ZINC FINGER BED DOMAIN-CONTAINING PROTEIN 4"/>
    <property type="match status" value="1"/>
</dbReference>
<reference evidence="9" key="1">
    <citation type="submission" date="2020-06" db="EMBL/GenBank/DDBJ databases">
        <authorList>
            <person name="Li T."/>
            <person name="Hu X."/>
            <person name="Zhang T."/>
            <person name="Song X."/>
            <person name="Zhang H."/>
            <person name="Dai N."/>
            <person name="Sheng W."/>
            <person name="Hou X."/>
            <person name="Wei L."/>
        </authorList>
    </citation>
    <scope>NUCLEOTIDE SEQUENCE</scope>
    <source>
        <strain evidence="9">K16</strain>
        <tissue evidence="9">Leaf</tissue>
    </source>
</reference>
<comment type="subcellular location">
    <subcellularLocation>
        <location evidence="1">Nucleus</location>
    </subcellularLocation>
</comment>
<dbReference type="PANTHER" id="PTHR46481:SF10">
    <property type="entry name" value="ZINC FINGER BED DOMAIN-CONTAINING PROTEIN 39"/>
    <property type="match status" value="1"/>
</dbReference>
<dbReference type="EMBL" id="JACGWL010000009">
    <property type="protein sequence ID" value="KAK4395957.1"/>
    <property type="molecule type" value="Genomic_DNA"/>
</dbReference>
<dbReference type="GO" id="GO:0005634">
    <property type="term" value="C:nucleus"/>
    <property type="evidence" value="ECO:0007669"/>
    <property type="project" value="UniProtKB-SubCell"/>
</dbReference>
<keyword evidence="4" id="KW-0862">Zinc</keyword>
<feature type="domain" description="HAT C-terminal dimerisation" evidence="7">
    <location>
        <begin position="366"/>
        <end position="454"/>
    </location>
</feature>
<keyword evidence="3" id="KW-0863">Zinc-finger</keyword>
<evidence type="ECO:0000313" key="10">
    <source>
        <dbReference type="Proteomes" id="UP001289374"/>
    </source>
</evidence>
<keyword evidence="6" id="KW-0539">Nucleus</keyword>
<dbReference type="InterPro" id="IPR052035">
    <property type="entry name" value="ZnF_BED_domain_contain"/>
</dbReference>
<evidence type="ECO:0000256" key="1">
    <source>
        <dbReference type="ARBA" id="ARBA00004123"/>
    </source>
</evidence>
<keyword evidence="5" id="KW-0238">DNA-binding</keyword>
<dbReference type="Pfam" id="PF14372">
    <property type="entry name" value="hAT-like_RNase-H"/>
    <property type="match status" value="1"/>
</dbReference>